<dbReference type="InterPro" id="IPR002912">
    <property type="entry name" value="ACT_dom"/>
</dbReference>
<dbReference type="Pfam" id="PF13740">
    <property type="entry name" value="ACT_6"/>
    <property type="match status" value="1"/>
</dbReference>
<dbReference type="FunFam" id="3.30.70.260:FF:000005">
    <property type="entry name" value="Glycine cleavage system transcriptional repressor"/>
    <property type="match status" value="1"/>
</dbReference>
<comment type="subcellular location">
    <subcellularLocation>
        <location evidence="1">Cytoplasm</location>
    </subcellularLocation>
</comment>
<dbReference type="InterPro" id="IPR050990">
    <property type="entry name" value="UPF0237/GcvR_regulator"/>
</dbReference>
<keyword evidence="4" id="KW-1185">Reference proteome</keyword>
<dbReference type="STRING" id="584787.GCA_001247655_03263"/>
<dbReference type="OrthoDB" id="5814713at2"/>
<reference evidence="3 4" key="1">
    <citation type="submission" date="2018-11" db="EMBL/GenBank/DDBJ databases">
        <title>Genomic Encyclopedia of Type Strains, Phase IV (KMG-IV): sequencing the most valuable type-strain genomes for metagenomic binning, comparative biology and taxonomic classification.</title>
        <authorList>
            <person name="Goeker M."/>
        </authorList>
    </citation>
    <scope>NUCLEOTIDE SEQUENCE [LARGE SCALE GENOMIC DNA]</scope>
    <source>
        <strain evidence="3 4">DSM 21945</strain>
    </source>
</reference>
<dbReference type="PANTHER" id="PTHR34875:SF5">
    <property type="entry name" value="GLYCINE CLEAVAGE SYSTEM TRANSCRIPTIONAL REPRESSOR"/>
    <property type="match status" value="1"/>
</dbReference>
<protein>
    <recommendedName>
        <fullName evidence="1">Glycine cleavage system transcriptional repressor</fullName>
    </recommendedName>
</protein>
<dbReference type="PIRSF" id="PIRSF028103">
    <property type="entry name" value="GcvR"/>
    <property type="match status" value="1"/>
</dbReference>
<dbReference type="CDD" id="cd04893">
    <property type="entry name" value="ACT_GcvR_1"/>
    <property type="match status" value="1"/>
</dbReference>
<dbReference type="PANTHER" id="PTHR34875">
    <property type="entry name" value="UPF0237 PROTEIN MJ1558"/>
    <property type="match status" value="1"/>
</dbReference>
<dbReference type="EMBL" id="RJUL01000002">
    <property type="protein sequence ID" value="ROQ29943.1"/>
    <property type="molecule type" value="Genomic_DNA"/>
</dbReference>
<dbReference type="Proteomes" id="UP000268033">
    <property type="component" value="Unassembled WGS sequence"/>
</dbReference>
<organism evidence="3 4">
    <name type="scientific">Gallaecimonas pentaromativorans</name>
    <dbReference type="NCBI Taxonomy" id="584787"/>
    <lineage>
        <taxon>Bacteria</taxon>
        <taxon>Pseudomonadati</taxon>
        <taxon>Pseudomonadota</taxon>
        <taxon>Gammaproteobacteria</taxon>
        <taxon>Enterobacterales</taxon>
        <taxon>Gallaecimonadaceae</taxon>
        <taxon>Gallaecimonas</taxon>
    </lineage>
</organism>
<dbReference type="PROSITE" id="PS51671">
    <property type="entry name" value="ACT"/>
    <property type="match status" value="1"/>
</dbReference>
<dbReference type="SUPFAM" id="SSF55021">
    <property type="entry name" value="ACT-like"/>
    <property type="match status" value="2"/>
</dbReference>
<gene>
    <name evidence="3" type="ORF">EDC28_102318</name>
</gene>
<dbReference type="AlphaFoldDB" id="A0A3N1PN49"/>
<evidence type="ECO:0000256" key="1">
    <source>
        <dbReference type="PIRNR" id="PIRNR028103"/>
    </source>
</evidence>
<proteinExistence type="predicted"/>
<sequence length="178" mass="19398">MSQFLVVTAVGEDRPGIVNELVKMASQCNCNIVDSRMAILGNEFTLIMLISGDWNAVARLESQLPVMARDHNLLTMMKRTGQHQAASYAHRLELAAVTPDRPGVISQVTQFLAEKQLDISALSASTEGEQLHMAVRINLPDGADLGEFEASLAPLAQAASLDIQLSHLTPLTEIRHKE</sequence>
<dbReference type="Gene3D" id="3.30.70.260">
    <property type="match status" value="2"/>
</dbReference>
<dbReference type="InterPro" id="IPR045865">
    <property type="entry name" value="ACT-like_dom_sf"/>
</dbReference>
<feature type="domain" description="ACT" evidence="2">
    <location>
        <begin position="93"/>
        <end position="170"/>
    </location>
</feature>
<evidence type="ECO:0000313" key="3">
    <source>
        <dbReference type="EMBL" id="ROQ29943.1"/>
    </source>
</evidence>
<keyword evidence="1" id="KW-0678">Repressor</keyword>
<accession>A0A3N1PN49</accession>
<dbReference type="RefSeq" id="WP_050658743.1">
    <property type="nucleotide sequence ID" value="NZ_JBLXAC010000005.1"/>
</dbReference>
<dbReference type="InterPro" id="IPR016867">
    <property type="entry name" value="GcvR"/>
</dbReference>
<evidence type="ECO:0000259" key="2">
    <source>
        <dbReference type="PROSITE" id="PS51671"/>
    </source>
</evidence>
<dbReference type="Pfam" id="PF01842">
    <property type="entry name" value="ACT"/>
    <property type="match status" value="1"/>
</dbReference>
<dbReference type="GO" id="GO:0005737">
    <property type="term" value="C:cytoplasm"/>
    <property type="evidence" value="ECO:0007669"/>
    <property type="project" value="UniProtKB-SubCell"/>
</dbReference>
<name>A0A3N1PN49_9GAMM</name>
<keyword evidence="1" id="KW-0804">Transcription</keyword>
<keyword evidence="1" id="KW-0963">Cytoplasm</keyword>
<dbReference type="GO" id="GO:0006355">
    <property type="term" value="P:regulation of DNA-templated transcription"/>
    <property type="evidence" value="ECO:0007669"/>
    <property type="project" value="UniProtKB-UniRule"/>
</dbReference>
<comment type="caution">
    <text evidence="3">The sequence shown here is derived from an EMBL/GenBank/DDBJ whole genome shotgun (WGS) entry which is preliminary data.</text>
</comment>
<evidence type="ECO:0000313" key="4">
    <source>
        <dbReference type="Proteomes" id="UP000268033"/>
    </source>
</evidence>